<dbReference type="AlphaFoldDB" id="A0AA88S7K9"/>
<dbReference type="Proteomes" id="UP001187471">
    <property type="component" value="Unassembled WGS sequence"/>
</dbReference>
<comment type="caution">
    <text evidence="1">The sequence shown here is derived from an EMBL/GenBank/DDBJ whole genome shotgun (WGS) entry which is preliminary data.</text>
</comment>
<accession>A0AA88S7K9</accession>
<sequence>MNPVEHPSMTKVREMLEGEVEILQLPPDPFQLPQNLIRAVRNAENHHLGAVWLLAYRLIRKPAKALWLGQERQRPLHLWLFIHSGSSAS</sequence>
<reference evidence="1" key="1">
    <citation type="submission" date="2022-12" db="EMBL/GenBank/DDBJ databases">
        <title>Draft genome assemblies for two species of Escallonia (Escalloniales).</title>
        <authorList>
            <person name="Chanderbali A."/>
            <person name="Dervinis C."/>
            <person name="Anghel I."/>
            <person name="Soltis D."/>
            <person name="Soltis P."/>
            <person name="Zapata F."/>
        </authorList>
    </citation>
    <scope>NUCLEOTIDE SEQUENCE</scope>
    <source>
        <strain evidence="1">UCBG92.1500</strain>
        <tissue evidence="1">Leaf</tissue>
    </source>
</reference>
<gene>
    <name evidence="1" type="ORF">RJ640_023214</name>
</gene>
<organism evidence="1 2">
    <name type="scientific">Escallonia rubra</name>
    <dbReference type="NCBI Taxonomy" id="112253"/>
    <lineage>
        <taxon>Eukaryota</taxon>
        <taxon>Viridiplantae</taxon>
        <taxon>Streptophyta</taxon>
        <taxon>Embryophyta</taxon>
        <taxon>Tracheophyta</taxon>
        <taxon>Spermatophyta</taxon>
        <taxon>Magnoliopsida</taxon>
        <taxon>eudicotyledons</taxon>
        <taxon>Gunneridae</taxon>
        <taxon>Pentapetalae</taxon>
        <taxon>asterids</taxon>
        <taxon>campanulids</taxon>
        <taxon>Escalloniales</taxon>
        <taxon>Escalloniaceae</taxon>
        <taxon>Escallonia</taxon>
    </lineage>
</organism>
<protein>
    <submittedName>
        <fullName evidence="1">Uncharacterized protein</fullName>
    </submittedName>
</protein>
<dbReference type="EMBL" id="JAVXUO010001311">
    <property type="protein sequence ID" value="KAK2983680.1"/>
    <property type="molecule type" value="Genomic_DNA"/>
</dbReference>
<keyword evidence="2" id="KW-1185">Reference proteome</keyword>
<proteinExistence type="predicted"/>
<evidence type="ECO:0000313" key="2">
    <source>
        <dbReference type="Proteomes" id="UP001187471"/>
    </source>
</evidence>
<evidence type="ECO:0000313" key="1">
    <source>
        <dbReference type="EMBL" id="KAK2983680.1"/>
    </source>
</evidence>
<name>A0AA88S7K9_9ASTE</name>